<evidence type="ECO:0000259" key="3">
    <source>
        <dbReference type="Pfam" id="PF24476"/>
    </source>
</evidence>
<dbReference type="OrthoDB" id="5331891at2759"/>
<accession>A0A9P8HZN3</accession>
<reference evidence="4" key="1">
    <citation type="submission" date="2021-03" db="EMBL/GenBank/DDBJ databases">
        <title>Comparative genomics and phylogenomic investigation of the class Geoglossomycetes provide insights into ecological specialization and systematics.</title>
        <authorList>
            <person name="Melie T."/>
            <person name="Pirro S."/>
            <person name="Miller A.N."/>
            <person name="Quandt A."/>
        </authorList>
    </citation>
    <scope>NUCLEOTIDE SEQUENCE</scope>
    <source>
        <strain evidence="4">GBOQ0MN5Z8</strain>
    </source>
</reference>
<feature type="region of interest" description="Disordered" evidence="1">
    <location>
        <begin position="316"/>
        <end position="335"/>
    </location>
</feature>
<gene>
    <name evidence="4" type="ORF">FGG08_004761</name>
</gene>
<evidence type="ECO:0000256" key="2">
    <source>
        <dbReference type="SAM" id="SignalP"/>
    </source>
</evidence>
<dbReference type="PANTHER" id="PTHR35186">
    <property type="entry name" value="ANK_REP_REGION DOMAIN-CONTAINING PROTEIN"/>
    <property type="match status" value="1"/>
</dbReference>
<feature type="compositionally biased region" description="Low complexity" evidence="1">
    <location>
        <begin position="317"/>
        <end position="328"/>
    </location>
</feature>
<dbReference type="EMBL" id="JAGHQL010000100">
    <property type="protein sequence ID" value="KAH0538686.1"/>
    <property type="molecule type" value="Genomic_DNA"/>
</dbReference>
<comment type="caution">
    <text evidence="4">The sequence shown here is derived from an EMBL/GenBank/DDBJ whole genome shotgun (WGS) entry which is preliminary data.</text>
</comment>
<keyword evidence="2" id="KW-0732">Signal</keyword>
<proteinExistence type="predicted"/>
<keyword evidence="5" id="KW-1185">Reference proteome</keyword>
<feature type="domain" description="DUF7580" evidence="3">
    <location>
        <begin position="366"/>
        <end position="586"/>
    </location>
</feature>
<feature type="chain" id="PRO_5040166147" description="DUF7580 domain-containing protein" evidence="2">
    <location>
        <begin position="22"/>
        <end position="616"/>
    </location>
</feature>
<dbReference type="Pfam" id="PF24476">
    <property type="entry name" value="DUF7580"/>
    <property type="match status" value="1"/>
</dbReference>
<dbReference type="InterPro" id="IPR056002">
    <property type="entry name" value="DUF7580"/>
</dbReference>
<protein>
    <recommendedName>
        <fullName evidence="3">DUF7580 domain-containing protein</fullName>
    </recommendedName>
</protein>
<dbReference type="PANTHER" id="PTHR35186:SF4">
    <property type="entry name" value="PRION-INHIBITION AND PROPAGATION HELO DOMAIN-CONTAINING PROTEIN"/>
    <property type="match status" value="1"/>
</dbReference>
<feature type="signal peptide" evidence="2">
    <location>
        <begin position="1"/>
        <end position="21"/>
    </location>
</feature>
<evidence type="ECO:0000256" key="1">
    <source>
        <dbReference type="SAM" id="MobiDB-lite"/>
    </source>
</evidence>
<sequence length="616" mass="69245">MSGAETVAGLALALLPLVVSALENYEITFEPFVRYRKFAPELERFEKRLKAQKTIFRNECRLLLSSLTDLHEVDQMLEQRSLHPSWRDEDMNKRLLGHLGYSADACVSMMDLIEEILGRLNKESQGFQAVLSQTDLVSIGDKTWRRRLREKLKFSLSKSKLEDCISDLRGLNNDFINISKQIVRLETSNMRLGQTTLAEVDRTVINFQTVQKASQKLYEALANACTVHTEHSAHLCLETEMTRSRDTLSSQVRFEMAFTYWPLTGSAVTVEPIWLAIESVVNQVGEQHEGITIAPGAAASTRDLLVDLTKTLKRQGELSSSESASPAPKKLKGKRVSFAPCPTAKVEEQEERSAGQPIRLSLPDLCSRRNFCVQIQNCSRNSPSDRCIGFLERSTCKHLVYYPPPGKKDMVKKSISLAKVISLISDGPRTGEGLAQWERLRLAKSLATAVLQFHPTPWLRKSWRSQDVIFFGFDDVGLQQRKPLTSPHINVRLLPEPIHESAPQRSPAPNYLLFQLGVVLLELALQAPLPSLQKPEDKDDGQGGRYTEFYTARRLSETLGTTMGPTYGKIVRKCLACDFGHGNDLNNPELQAGFHREVVCELGKLEEAFRKLQLGP</sequence>
<organism evidence="4 5">
    <name type="scientific">Glutinoglossum americanum</name>
    <dbReference type="NCBI Taxonomy" id="1670608"/>
    <lineage>
        <taxon>Eukaryota</taxon>
        <taxon>Fungi</taxon>
        <taxon>Dikarya</taxon>
        <taxon>Ascomycota</taxon>
        <taxon>Pezizomycotina</taxon>
        <taxon>Geoglossomycetes</taxon>
        <taxon>Geoglossales</taxon>
        <taxon>Geoglossaceae</taxon>
        <taxon>Glutinoglossum</taxon>
    </lineage>
</organism>
<evidence type="ECO:0000313" key="4">
    <source>
        <dbReference type="EMBL" id="KAH0538686.1"/>
    </source>
</evidence>
<dbReference type="AlphaFoldDB" id="A0A9P8HZN3"/>
<dbReference type="Proteomes" id="UP000698800">
    <property type="component" value="Unassembled WGS sequence"/>
</dbReference>
<name>A0A9P8HZN3_9PEZI</name>
<evidence type="ECO:0000313" key="5">
    <source>
        <dbReference type="Proteomes" id="UP000698800"/>
    </source>
</evidence>